<evidence type="ECO:0000256" key="6">
    <source>
        <dbReference type="ARBA" id="ARBA00023136"/>
    </source>
</evidence>
<dbReference type="GO" id="GO:0005886">
    <property type="term" value="C:plasma membrane"/>
    <property type="evidence" value="ECO:0007669"/>
    <property type="project" value="UniProtKB-SubCell"/>
</dbReference>
<dbReference type="PANTHER" id="PTHR40043">
    <property type="entry name" value="UPF0719 INNER MEMBRANE PROTEIN YJFL"/>
    <property type="match status" value="1"/>
</dbReference>
<feature type="transmembrane region" description="Helical" evidence="7">
    <location>
        <begin position="154"/>
        <end position="175"/>
    </location>
</feature>
<comment type="subcellular location">
    <subcellularLocation>
        <location evidence="1">Cell membrane</location>
        <topology evidence="1">Multi-pass membrane protein</topology>
    </subcellularLocation>
</comment>
<accession>A0A926WEZ3</accession>
<dbReference type="Proteomes" id="UP000662185">
    <property type="component" value="Unassembled WGS sequence"/>
</dbReference>
<feature type="transmembrane region" description="Helical" evidence="7">
    <location>
        <begin position="12"/>
        <end position="33"/>
    </location>
</feature>
<keyword evidence="3" id="KW-1003">Cell membrane</keyword>
<organism evidence="8 9">
    <name type="scientific">Anabaena sphaerica FACHB-251</name>
    <dbReference type="NCBI Taxonomy" id="2692883"/>
    <lineage>
        <taxon>Bacteria</taxon>
        <taxon>Bacillati</taxon>
        <taxon>Cyanobacteriota</taxon>
        <taxon>Cyanophyceae</taxon>
        <taxon>Nostocales</taxon>
        <taxon>Nostocaceae</taxon>
        <taxon>Anabaena</taxon>
    </lineage>
</organism>
<dbReference type="AlphaFoldDB" id="A0A926WEZ3"/>
<dbReference type="InterPro" id="IPR007140">
    <property type="entry name" value="DUF350"/>
</dbReference>
<name>A0A926WEZ3_9NOST</name>
<feature type="transmembrane region" description="Helical" evidence="7">
    <location>
        <begin position="226"/>
        <end position="246"/>
    </location>
</feature>
<feature type="transmembrane region" description="Helical" evidence="7">
    <location>
        <begin position="85"/>
        <end position="105"/>
    </location>
</feature>
<dbReference type="PANTHER" id="PTHR40043:SF1">
    <property type="entry name" value="UPF0719 INNER MEMBRANE PROTEIN YJFL"/>
    <property type="match status" value="1"/>
</dbReference>
<reference evidence="9" key="1">
    <citation type="journal article" date="2020" name="ISME J.">
        <title>Comparative genomics reveals insights into cyanobacterial evolution and habitat adaptation.</title>
        <authorList>
            <person name="Chen M.Y."/>
            <person name="Teng W.K."/>
            <person name="Zhao L."/>
            <person name="Hu C.X."/>
            <person name="Zhou Y.K."/>
            <person name="Han B.P."/>
            <person name="Song L.R."/>
            <person name="Shu W.S."/>
        </authorList>
    </citation>
    <scope>NUCLEOTIDE SEQUENCE [LARGE SCALE GENOMIC DNA]</scope>
    <source>
        <strain evidence="9">FACHB-251</strain>
    </source>
</reference>
<evidence type="ECO:0000313" key="8">
    <source>
        <dbReference type="EMBL" id="MBD2292649.1"/>
    </source>
</evidence>
<comment type="caution">
    <text evidence="8">The sequence shown here is derived from an EMBL/GenBank/DDBJ whole genome shotgun (WGS) entry which is preliminary data.</text>
</comment>
<feature type="transmembrane region" description="Helical" evidence="7">
    <location>
        <begin position="195"/>
        <end position="214"/>
    </location>
</feature>
<dbReference type="RefSeq" id="WP_190557314.1">
    <property type="nucleotide sequence ID" value="NZ_JACJQU010000002.1"/>
</dbReference>
<dbReference type="Pfam" id="PF03994">
    <property type="entry name" value="DUF350"/>
    <property type="match status" value="2"/>
</dbReference>
<dbReference type="EMBL" id="JACJQU010000002">
    <property type="protein sequence ID" value="MBD2292649.1"/>
    <property type="molecule type" value="Genomic_DNA"/>
</dbReference>
<keyword evidence="9" id="KW-1185">Reference proteome</keyword>
<evidence type="ECO:0000256" key="5">
    <source>
        <dbReference type="ARBA" id="ARBA00022989"/>
    </source>
</evidence>
<keyword evidence="4 7" id="KW-0812">Transmembrane</keyword>
<evidence type="ECO:0000256" key="7">
    <source>
        <dbReference type="SAM" id="Phobius"/>
    </source>
</evidence>
<proteinExistence type="inferred from homology"/>
<feature type="transmembrane region" description="Helical" evidence="7">
    <location>
        <begin position="53"/>
        <end position="73"/>
    </location>
</feature>
<feature type="transmembrane region" description="Helical" evidence="7">
    <location>
        <begin position="267"/>
        <end position="287"/>
    </location>
</feature>
<protein>
    <submittedName>
        <fullName evidence="8">DUF350 domain-containing protein</fullName>
    </submittedName>
</protein>
<comment type="similarity">
    <text evidence="2">Belongs to the UPF0719 family.</text>
</comment>
<evidence type="ECO:0000256" key="2">
    <source>
        <dbReference type="ARBA" id="ARBA00005779"/>
    </source>
</evidence>
<sequence>MNEIMINFFNQSGIIIIELLVGFGLFWVGQLAYQKLFRTRLELNLELFVKDNPAVAIALVGYYFGIVIALGGVLGQSAVNWQDRIINLAAYGATVIIFMLAGAWVGDKFILRQFNCEREIIQDRNLGAANVEAGNHIANGLILNSALSGESGGWWVSLVCWLIGLLVLVVVSSLYPRVTKYNVFAEIEKRNNPAAGVALAGLLIATGNIVRVAFYPEFTNWLVSFTQYGLTLVFCLLSLVGIRWLADLILVPGVKISDEIVNQEIPNVGAGLIEAFAYIAASFLIAWCF</sequence>
<evidence type="ECO:0000313" key="9">
    <source>
        <dbReference type="Proteomes" id="UP000662185"/>
    </source>
</evidence>
<evidence type="ECO:0000256" key="4">
    <source>
        <dbReference type="ARBA" id="ARBA00022692"/>
    </source>
</evidence>
<keyword evidence="6 7" id="KW-0472">Membrane</keyword>
<evidence type="ECO:0000256" key="3">
    <source>
        <dbReference type="ARBA" id="ARBA00022475"/>
    </source>
</evidence>
<evidence type="ECO:0000256" key="1">
    <source>
        <dbReference type="ARBA" id="ARBA00004651"/>
    </source>
</evidence>
<gene>
    <name evidence="8" type="ORF">H6G06_03905</name>
</gene>
<keyword evidence="5 7" id="KW-1133">Transmembrane helix</keyword>